<accession>A0A653A3R1</accession>
<evidence type="ECO:0000313" key="1">
    <source>
        <dbReference type="EMBL" id="VBB42588.1"/>
    </source>
</evidence>
<name>A0A653A3R1_UNCDX</name>
<proteinExistence type="predicted"/>
<gene>
    <name evidence="1" type="ORF">TRIP_B200728</name>
</gene>
<organism evidence="1">
    <name type="scientific">Uncultured Desulfatiglans sp</name>
    <dbReference type="NCBI Taxonomy" id="1748965"/>
    <lineage>
        <taxon>Bacteria</taxon>
        <taxon>Pseudomonadati</taxon>
        <taxon>Thermodesulfobacteriota</taxon>
        <taxon>Desulfobacteria</taxon>
        <taxon>Desulfatiglandales</taxon>
        <taxon>Desulfatiglandaceae</taxon>
        <taxon>Desulfatiglans</taxon>
        <taxon>environmental samples</taxon>
    </lineage>
</organism>
<sequence length="146" mass="16429">MVSLILTKKTHFRMDNLHPSGNDVSAQTGFQSPKPVSSRWVDLRSRSFNFSNTPDGCIYSGQAVELHFSPKHKEVRGCNHFETKYIFAGARAVTHLAAVKSKRFCCRKSPGTDSKKRSASSKRGATAFAPRVRSWLFSRKGFFTRN</sequence>
<dbReference type="EMBL" id="UPXX01000013">
    <property type="protein sequence ID" value="VBB42588.1"/>
    <property type="molecule type" value="Genomic_DNA"/>
</dbReference>
<reference evidence="1" key="1">
    <citation type="submission" date="2018-07" db="EMBL/GenBank/DDBJ databases">
        <authorList>
            <consortium name="Genoscope - CEA"/>
            <person name="William W."/>
        </authorList>
    </citation>
    <scope>NUCLEOTIDE SEQUENCE</scope>
    <source>
        <strain evidence="1">IK1</strain>
    </source>
</reference>
<dbReference type="AlphaFoldDB" id="A0A653A3R1"/>
<protein>
    <submittedName>
        <fullName evidence="1">Uncharacterized protein</fullName>
    </submittedName>
</protein>